<evidence type="ECO:0000256" key="1">
    <source>
        <dbReference type="ARBA" id="ARBA00004761"/>
    </source>
</evidence>
<keyword evidence="12" id="KW-1185">Reference proteome</keyword>
<evidence type="ECO:0000313" key="12">
    <source>
        <dbReference type="Proteomes" id="UP000033632"/>
    </source>
</evidence>
<evidence type="ECO:0000256" key="6">
    <source>
        <dbReference type="ARBA" id="ARBA00022777"/>
    </source>
</evidence>
<evidence type="ECO:0000256" key="5">
    <source>
        <dbReference type="ARBA" id="ARBA00022741"/>
    </source>
</evidence>
<dbReference type="Proteomes" id="UP000033632">
    <property type="component" value="Unassembled WGS sequence"/>
</dbReference>
<keyword evidence="8" id="KW-0311">Gluconate utilization</keyword>
<dbReference type="GO" id="GO:0046316">
    <property type="term" value="F:gluconokinase activity"/>
    <property type="evidence" value="ECO:0007669"/>
    <property type="project" value="UniProtKB-EC"/>
</dbReference>
<dbReference type="RefSeq" id="WP_046108415.1">
    <property type="nucleotide sequence ID" value="NZ_JZEX01000097.1"/>
</dbReference>
<dbReference type="GO" id="GO:0005524">
    <property type="term" value="F:ATP binding"/>
    <property type="evidence" value="ECO:0007669"/>
    <property type="project" value="UniProtKB-KW"/>
</dbReference>
<organism evidence="11 12">
    <name type="scientific">Devosia geojensis</name>
    <dbReference type="NCBI Taxonomy" id="443610"/>
    <lineage>
        <taxon>Bacteria</taxon>
        <taxon>Pseudomonadati</taxon>
        <taxon>Pseudomonadota</taxon>
        <taxon>Alphaproteobacteria</taxon>
        <taxon>Hyphomicrobiales</taxon>
        <taxon>Devosiaceae</taxon>
        <taxon>Devosia</taxon>
    </lineage>
</organism>
<evidence type="ECO:0000313" key="11">
    <source>
        <dbReference type="EMBL" id="KKB12049.1"/>
    </source>
</evidence>
<dbReference type="GO" id="GO:0019521">
    <property type="term" value="P:D-gluconate metabolic process"/>
    <property type="evidence" value="ECO:0007669"/>
    <property type="project" value="UniProtKB-KW"/>
</dbReference>
<dbReference type="EC" id="2.7.1.12" evidence="3 10"/>
<evidence type="ECO:0000256" key="8">
    <source>
        <dbReference type="ARBA" id="ARBA00023064"/>
    </source>
</evidence>
<keyword evidence="4 10" id="KW-0808">Transferase</keyword>
<evidence type="ECO:0000256" key="4">
    <source>
        <dbReference type="ARBA" id="ARBA00022679"/>
    </source>
</evidence>
<comment type="pathway">
    <text evidence="1">Carbohydrate acid metabolism.</text>
</comment>
<dbReference type="AlphaFoldDB" id="A0A0F5FT69"/>
<evidence type="ECO:0000256" key="9">
    <source>
        <dbReference type="ARBA" id="ARBA00048090"/>
    </source>
</evidence>
<dbReference type="SUPFAM" id="SSF52540">
    <property type="entry name" value="P-loop containing nucleoside triphosphate hydrolases"/>
    <property type="match status" value="1"/>
</dbReference>
<keyword evidence="7 10" id="KW-0067">ATP-binding</keyword>
<evidence type="ECO:0000256" key="2">
    <source>
        <dbReference type="ARBA" id="ARBA00008420"/>
    </source>
</evidence>
<dbReference type="PATRIC" id="fig|443610.3.peg.119"/>
<dbReference type="PANTHER" id="PTHR43442:SF3">
    <property type="entry name" value="GLUCONOKINASE-RELATED"/>
    <property type="match status" value="1"/>
</dbReference>
<dbReference type="STRING" id="443610.VE25_09750"/>
<accession>A0A0F5FT69</accession>
<dbReference type="NCBIfam" id="TIGR01313">
    <property type="entry name" value="therm_gnt_kin"/>
    <property type="match status" value="1"/>
</dbReference>
<dbReference type="Gene3D" id="3.40.50.300">
    <property type="entry name" value="P-loop containing nucleotide triphosphate hydrolases"/>
    <property type="match status" value="1"/>
</dbReference>
<proteinExistence type="inferred from homology"/>
<dbReference type="PANTHER" id="PTHR43442">
    <property type="entry name" value="GLUCONOKINASE-RELATED"/>
    <property type="match status" value="1"/>
</dbReference>
<gene>
    <name evidence="11" type="ORF">VE25_09750</name>
</gene>
<comment type="similarity">
    <text evidence="2 10">Belongs to the gluconokinase GntK/GntV family.</text>
</comment>
<dbReference type="FunFam" id="3.40.50.300:FF:000522">
    <property type="entry name" value="Gluconokinase"/>
    <property type="match status" value="1"/>
</dbReference>
<evidence type="ECO:0000256" key="7">
    <source>
        <dbReference type="ARBA" id="ARBA00022840"/>
    </source>
</evidence>
<dbReference type="InterPro" id="IPR031322">
    <property type="entry name" value="Shikimate/glucono_kinase"/>
</dbReference>
<comment type="catalytic activity">
    <reaction evidence="9 10">
        <text>D-gluconate + ATP = 6-phospho-D-gluconate + ADP + H(+)</text>
        <dbReference type="Rhea" id="RHEA:19433"/>
        <dbReference type="ChEBI" id="CHEBI:15378"/>
        <dbReference type="ChEBI" id="CHEBI:18391"/>
        <dbReference type="ChEBI" id="CHEBI:30616"/>
        <dbReference type="ChEBI" id="CHEBI:58759"/>
        <dbReference type="ChEBI" id="CHEBI:456216"/>
        <dbReference type="EC" id="2.7.1.12"/>
    </reaction>
</comment>
<sequence length="178" mass="19624">MTPARIIIVMGVSSSGKSTVGQSIARRLHAPFLDGDGYHPPANVEKMRAGIPLTDEDRWPWLAALATALAEAADRKGVAVGACSALRRIYRDYLVEKAGEPILFVYLDGTKEVIAERMARRKHEYMPLSLLDSQFATLEVPDPAAENVLPVPVTDSVEKITQTVTKAVNHLKSFKRWQ</sequence>
<dbReference type="EMBL" id="JZEX01000097">
    <property type="protein sequence ID" value="KKB12049.1"/>
    <property type="molecule type" value="Genomic_DNA"/>
</dbReference>
<dbReference type="GO" id="GO:0005737">
    <property type="term" value="C:cytoplasm"/>
    <property type="evidence" value="ECO:0007669"/>
    <property type="project" value="TreeGrafter"/>
</dbReference>
<keyword evidence="5 10" id="KW-0547">Nucleotide-binding</keyword>
<dbReference type="InterPro" id="IPR027417">
    <property type="entry name" value="P-loop_NTPase"/>
</dbReference>
<keyword evidence="6 10" id="KW-0418">Kinase</keyword>
<evidence type="ECO:0000256" key="3">
    <source>
        <dbReference type="ARBA" id="ARBA00012054"/>
    </source>
</evidence>
<name>A0A0F5FT69_9HYPH</name>
<reference evidence="11 12" key="1">
    <citation type="submission" date="2015-03" db="EMBL/GenBank/DDBJ databases">
        <authorList>
            <person name="Hassan Y.I."/>
            <person name="Lepp D."/>
            <person name="Li X.-Z."/>
            <person name="Zhou T."/>
        </authorList>
    </citation>
    <scope>NUCLEOTIDE SEQUENCE [LARGE SCALE GENOMIC DNA]</scope>
    <source>
        <strain evidence="11 12">BD-c194</strain>
    </source>
</reference>
<dbReference type="Pfam" id="PF01202">
    <property type="entry name" value="SKI"/>
    <property type="match status" value="1"/>
</dbReference>
<evidence type="ECO:0000256" key="10">
    <source>
        <dbReference type="RuleBase" id="RU363066"/>
    </source>
</evidence>
<comment type="caution">
    <text evidence="11">The sequence shown here is derived from an EMBL/GenBank/DDBJ whole genome shotgun (WGS) entry which is preliminary data.</text>
</comment>
<dbReference type="CDD" id="cd02021">
    <property type="entry name" value="GntK"/>
    <property type="match status" value="1"/>
</dbReference>
<protein>
    <recommendedName>
        <fullName evidence="3 10">Gluconokinase</fullName>
        <ecNumber evidence="3 10">2.7.1.12</ecNumber>
    </recommendedName>
</protein>
<dbReference type="InterPro" id="IPR006001">
    <property type="entry name" value="Therm_gnt_kin"/>
</dbReference>